<dbReference type="AlphaFoldDB" id="A0A4S2DEW0"/>
<evidence type="ECO:0000313" key="4">
    <source>
        <dbReference type="Proteomes" id="UP000309893"/>
    </source>
</evidence>
<evidence type="ECO:0000313" key="3">
    <source>
        <dbReference type="EMBL" id="TGY39224.1"/>
    </source>
</evidence>
<dbReference type="InterPro" id="IPR021417">
    <property type="entry name" value="DUF3060"/>
</dbReference>
<evidence type="ECO:0000256" key="2">
    <source>
        <dbReference type="SAM" id="SignalP"/>
    </source>
</evidence>
<proteinExistence type="predicted"/>
<feature type="signal peptide" evidence="2">
    <location>
        <begin position="1"/>
        <end position="22"/>
    </location>
</feature>
<dbReference type="OrthoDB" id="5078926at2"/>
<gene>
    <name evidence="3" type="ORF">E5344_01055</name>
</gene>
<dbReference type="PROSITE" id="PS51257">
    <property type="entry name" value="PROKAR_LIPOPROTEIN"/>
    <property type="match status" value="1"/>
</dbReference>
<dbReference type="EMBL" id="SRYO01000001">
    <property type="protein sequence ID" value="TGY39224.1"/>
    <property type="molecule type" value="Genomic_DNA"/>
</dbReference>
<feature type="chain" id="PRO_5038481938" evidence="2">
    <location>
        <begin position="23"/>
        <end position="177"/>
    </location>
</feature>
<sequence length="177" mass="17930">MNTVRRPLALSFALLIAGCALAGCSVRVSDAGAATSTAASTSPTAAAPSPSPSDRANVRGVVDDERMAKLQRGRWSDKVTQHVACVDGAYTVDRNADALVVEVTGDCREVTILASAATVLLPAVDELSVQGDGNIVIVAAAREIVLDAGADANLVGWESGTAVVKDAGTLNGTTPIS</sequence>
<dbReference type="Proteomes" id="UP000309893">
    <property type="component" value="Unassembled WGS sequence"/>
</dbReference>
<feature type="compositionally biased region" description="Low complexity" evidence="1">
    <location>
        <begin position="37"/>
        <end position="48"/>
    </location>
</feature>
<dbReference type="Pfam" id="PF11259">
    <property type="entry name" value="DUF3060"/>
    <property type="match status" value="1"/>
</dbReference>
<accession>A0A4S2DEW0</accession>
<keyword evidence="2" id="KW-0732">Signal</keyword>
<protein>
    <submittedName>
        <fullName evidence="3">DUF3060 domain-containing protein</fullName>
    </submittedName>
</protein>
<dbReference type="RefSeq" id="WP_135948423.1">
    <property type="nucleotide sequence ID" value="NZ_SRYO01000001.1"/>
</dbReference>
<organism evidence="3 4">
    <name type="scientific">Microbacterium laevaniformans</name>
    <dbReference type="NCBI Taxonomy" id="36807"/>
    <lineage>
        <taxon>Bacteria</taxon>
        <taxon>Bacillati</taxon>
        <taxon>Actinomycetota</taxon>
        <taxon>Actinomycetes</taxon>
        <taxon>Micrococcales</taxon>
        <taxon>Microbacteriaceae</taxon>
        <taxon>Microbacterium</taxon>
    </lineage>
</organism>
<reference evidence="3 4" key="1">
    <citation type="submission" date="2019-04" db="EMBL/GenBank/DDBJ databases">
        <title>Microbes associate with the intestines of laboratory mice.</title>
        <authorList>
            <person name="Navarre W."/>
            <person name="Wong E."/>
            <person name="Huang K."/>
            <person name="Tropini C."/>
            <person name="Ng K."/>
            <person name="Yu B."/>
        </authorList>
    </citation>
    <scope>NUCLEOTIDE SEQUENCE [LARGE SCALE GENOMIC DNA]</scope>
    <source>
        <strain evidence="3 4">NM46_B2-13</strain>
    </source>
</reference>
<name>A0A4S2DEW0_9MICO</name>
<evidence type="ECO:0000256" key="1">
    <source>
        <dbReference type="SAM" id="MobiDB-lite"/>
    </source>
</evidence>
<feature type="region of interest" description="Disordered" evidence="1">
    <location>
        <begin position="37"/>
        <end position="57"/>
    </location>
</feature>
<comment type="caution">
    <text evidence="3">The sequence shown here is derived from an EMBL/GenBank/DDBJ whole genome shotgun (WGS) entry which is preliminary data.</text>
</comment>